<reference evidence="8" key="1">
    <citation type="submission" date="2021-02" db="EMBL/GenBank/DDBJ databases">
        <authorList>
            <person name="Dougan E. K."/>
            <person name="Rhodes N."/>
            <person name="Thang M."/>
            <person name="Chan C."/>
        </authorList>
    </citation>
    <scope>NUCLEOTIDE SEQUENCE</scope>
</reference>
<protein>
    <recommendedName>
        <fullName evidence="7">Peptidase M48 domain-containing protein</fullName>
    </recommendedName>
</protein>
<keyword evidence="5" id="KW-0862">Zinc</keyword>
<dbReference type="GO" id="GO:0004222">
    <property type="term" value="F:metalloendopeptidase activity"/>
    <property type="evidence" value="ECO:0007669"/>
    <property type="project" value="InterPro"/>
</dbReference>
<dbReference type="GO" id="GO:0046872">
    <property type="term" value="F:metal ion binding"/>
    <property type="evidence" value="ECO:0007669"/>
    <property type="project" value="UniProtKB-KW"/>
</dbReference>
<accession>A0A813IZH2</accession>
<proteinExistence type="predicted"/>
<organism evidence="8 9">
    <name type="scientific">Polarella glacialis</name>
    <name type="common">Dinoflagellate</name>
    <dbReference type="NCBI Taxonomy" id="89957"/>
    <lineage>
        <taxon>Eukaryota</taxon>
        <taxon>Sar</taxon>
        <taxon>Alveolata</taxon>
        <taxon>Dinophyceae</taxon>
        <taxon>Suessiales</taxon>
        <taxon>Suessiaceae</taxon>
        <taxon>Polarella</taxon>
    </lineage>
</organism>
<evidence type="ECO:0000256" key="1">
    <source>
        <dbReference type="ARBA" id="ARBA00001947"/>
    </source>
</evidence>
<evidence type="ECO:0000256" key="5">
    <source>
        <dbReference type="ARBA" id="ARBA00022833"/>
    </source>
</evidence>
<keyword evidence="3" id="KW-0479">Metal-binding</keyword>
<evidence type="ECO:0000256" key="4">
    <source>
        <dbReference type="ARBA" id="ARBA00022801"/>
    </source>
</evidence>
<comment type="cofactor">
    <cofactor evidence="1">
        <name>Zn(2+)</name>
        <dbReference type="ChEBI" id="CHEBI:29105"/>
    </cofactor>
</comment>
<dbReference type="PANTHER" id="PTHR22726:SF1">
    <property type="entry name" value="METALLOENDOPEPTIDASE OMA1, MITOCHONDRIAL"/>
    <property type="match status" value="1"/>
</dbReference>
<evidence type="ECO:0000256" key="6">
    <source>
        <dbReference type="ARBA" id="ARBA00023049"/>
    </source>
</evidence>
<comment type="caution">
    <text evidence="8">The sequence shown here is derived from an EMBL/GenBank/DDBJ whole genome shotgun (WGS) entry which is preliminary data.</text>
</comment>
<gene>
    <name evidence="8" type="ORF">PGLA2088_LOCUS13228</name>
</gene>
<dbReference type="Proteomes" id="UP000626109">
    <property type="component" value="Unassembled WGS sequence"/>
</dbReference>
<sequence>MAWRWRLTVPTQRLRLFCPKKTWEQPFFSARARATCPAGLVSVAGPGSDSFQTSVGISWHFWNWTYFRRCLRAGRIAGLAVSLYGVGYAAGSADMALDPEGALKSKALSVLESSGATDESGNVTLCDESSEEVQAVRRVLPRVLAGAREQVSRMERALEDAISAAGGEPTRKQESQRSSLASARAQIFSWRDEGYLVADIGSPNAFITSAVPRLIFVHRGIFRRDELQPLGSQALLVGSRVAVRTLEGDAGHTWREAKVVLRKECEVALALAGEAIATANSQEACAVRFVEDGNHVLAAREDLCLVSERRIVQSDEQLAMLLGHELAHVVHDHSNGSMSLMAGTVAVQLVLFSILDPTGLLSFLIELGSGAAASYGLLLPVSRCHESEADATGLQICALAGYDPRRATKFFDGMLAMEVSSLDGGPQMPSWSSTHPSTKADAVRCFEEVSSGEAARFSWRNK</sequence>
<evidence type="ECO:0000256" key="3">
    <source>
        <dbReference type="ARBA" id="ARBA00022723"/>
    </source>
</evidence>
<evidence type="ECO:0000259" key="7">
    <source>
        <dbReference type="Pfam" id="PF01435"/>
    </source>
</evidence>
<dbReference type="AlphaFoldDB" id="A0A813IZH2"/>
<dbReference type="InterPro" id="IPR001915">
    <property type="entry name" value="Peptidase_M48"/>
</dbReference>
<dbReference type="PANTHER" id="PTHR22726">
    <property type="entry name" value="METALLOENDOPEPTIDASE OMA1"/>
    <property type="match status" value="1"/>
</dbReference>
<dbReference type="InterPro" id="IPR051156">
    <property type="entry name" value="Mito/Outer_Membr_Metalloprot"/>
</dbReference>
<keyword evidence="6" id="KW-0482">Metalloprotease</keyword>
<evidence type="ECO:0000256" key="2">
    <source>
        <dbReference type="ARBA" id="ARBA00022670"/>
    </source>
</evidence>
<keyword evidence="2" id="KW-0645">Protease</keyword>
<evidence type="ECO:0000313" key="8">
    <source>
        <dbReference type="EMBL" id="CAE8658055.1"/>
    </source>
</evidence>
<dbReference type="GO" id="GO:0051603">
    <property type="term" value="P:proteolysis involved in protein catabolic process"/>
    <property type="evidence" value="ECO:0007669"/>
    <property type="project" value="TreeGrafter"/>
</dbReference>
<keyword evidence="4" id="KW-0378">Hydrolase</keyword>
<name>A0A813IZH2_POLGL</name>
<dbReference type="GO" id="GO:0016020">
    <property type="term" value="C:membrane"/>
    <property type="evidence" value="ECO:0007669"/>
    <property type="project" value="TreeGrafter"/>
</dbReference>
<feature type="domain" description="Peptidase M48" evidence="7">
    <location>
        <begin position="312"/>
        <end position="439"/>
    </location>
</feature>
<dbReference type="EMBL" id="CAJNNW010015710">
    <property type="protein sequence ID" value="CAE8658055.1"/>
    <property type="molecule type" value="Genomic_DNA"/>
</dbReference>
<dbReference type="Pfam" id="PF01435">
    <property type="entry name" value="Peptidase_M48"/>
    <property type="match status" value="1"/>
</dbReference>
<evidence type="ECO:0000313" key="9">
    <source>
        <dbReference type="Proteomes" id="UP000626109"/>
    </source>
</evidence>